<dbReference type="PROSITE" id="PS00086">
    <property type="entry name" value="CYTOCHROME_P450"/>
    <property type="match status" value="1"/>
</dbReference>
<dbReference type="Pfam" id="PF00067">
    <property type="entry name" value="p450"/>
    <property type="match status" value="1"/>
</dbReference>
<comment type="similarity">
    <text evidence="5 15">Belongs to the cytochrome P450 family.</text>
</comment>
<protein>
    <recommendedName>
        <fullName evidence="19">Cytochrome P450</fullName>
    </recommendedName>
</protein>
<evidence type="ECO:0000256" key="7">
    <source>
        <dbReference type="ARBA" id="ARBA00022723"/>
    </source>
</evidence>
<dbReference type="InterPro" id="IPR050476">
    <property type="entry name" value="Insect_CytP450_Detox"/>
</dbReference>
<evidence type="ECO:0000256" key="6">
    <source>
        <dbReference type="ARBA" id="ARBA00022617"/>
    </source>
</evidence>
<dbReference type="EMBL" id="CAJPIZ010002431">
    <property type="protein sequence ID" value="CAG2105017.1"/>
    <property type="molecule type" value="Genomic_DNA"/>
</dbReference>
<dbReference type="InterPro" id="IPR036396">
    <property type="entry name" value="Cyt_P450_sf"/>
</dbReference>
<dbReference type="OrthoDB" id="1470350at2759"/>
<evidence type="ECO:0000256" key="2">
    <source>
        <dbReference type="ARBA" id="ARBA00003690"/>
    </source>
</evidence>
<keyword evidence="6 14" id="KW-0349">Heme</keyword>
<dbReference type="AlphaFoldDB" id="A0A7R9KK26"/>
<comment type="subcellular location">
    <subcellularLocation>
        <location evidence="4">Endoplasmic reticulum membrane</location>
        <topology evidence="4">Peripheral membrane protein</topology>
    </subcellularLocation>
    <subcellularLocation>
        <location evidence="3">Microsome membrane</location>
        <topology evidence="3">Peripheral membrane protein</topology>
    </subcellularLocation>
</comment>
<feature type="region of interest" description="Disordered" evidence="16">
    <location>
        <begin position="36"/>
        <end position="61"/>
    </location>
</feature>
<dbReference type="GO" id="GO:0020037">
    <property type="term" value="F:heme binding"/>
    <property type="evidence" value="ECO:0007669"/>
    <property type="project" value="InterPro"/>
</dbReference>
<dbReference type="SUPFAM" id="SSF48264">
    <property type="entry name" value="Cytochrome P450"/>
    <property type="match status" value="1"/>
</dbReference>
<evidence type="ECO:0000256" key="4">
    <source>
        <dbReference type="ARBA" id="ARBA00004406"/>
    </source>
</evidence>
<comment type="function">
    <text evidence="2">May be involved in the metabolism of insect hormones and in the breakdown of synthetic insecticides.</text>
</comment>
<evidence type="ECO:0000256" key="5">
    <source>
        <dbReference type="ARBA" id="ARBA00010617"/>
    </source>
</evidence>
<keyword evidence="7 14" id="KW-0479">Metal-binding</keyword>
<dbReference type="Proteomes" id="UP000759131">
    <property type="component" value="Unassembled WGS sequence"/>
</dbReference>
<comment type="cofactor">
    <cofactor evidence="1 14">
        <name>heme</name>
        <dbReference type="ChEBI" id="CHEBI:30413"/>
    </cofactor>
</comment>
<dbReference type="PRINTS" id="PR00465">
    <property type="entry name" value="EP450IV"/>
</dbReference>
<sequence>LNIQNKLTVRRRRESGQQLDDFIGLLLRAKPITSKGKAAETGSTETDESRDYEGHHINDGAESKAIEKQILDISKDREGDKEIEPLTDEEIIGNSLFFFIAGYEQMAATLSYLTYELALSPGAQEKLYQEVSAAATVTNPGSITDNNKNNTSTDHLEIPYDVLATLPYLDAVISESMRIHSSPMKLRRYAMDDYVLPGTGGVRVLKGQEVQIPTHGIHHVDEYFPDASRFIPERFMPENRHKLTPYTYLPFGVGPRYCVGMRFALMEVKYALAHIVRRYRFARSPETAMPPPVQKHPLLKIPQSVCLAIERRH</sequence>
<organism evidence="17">
    <name type="scientific">Medioppia subpectinata</name>
    <dbReference type="NCBI Taxonomy" id="1979941"/>
    <lineage>
        <taxon>Eukaryota</taxon>
        <taxon>Metazoa</taxon>
        <taxon>Ecdysozoa</taxon>
        <taxon>Arthropoda</taxon>
        <taxon>Chelicerata</taxon>
        <taxon>Arachnida</taxon>
        <taxon>Acari</taxon>
        <taxon>Acariformes</taxon>
        <taxon>Sarcoptiformes</taxon>
        <taxon>Oribatida</taxon>
        <taxon>Brachypylina</taxon>
        <taxon>Oppioidea</taxon>
        <taxon>Oppiidae</taxon>
        <taxon>Medioppia</taxon>
    </lineage>
</organism>
<keyword evidence="12 15" id="KW-0503">Monooxygenase</keyword>
<evidence type="ECO:0000256" key="8">
    <source>
        <dbReference type="ARBA" id="ARBA00022824"/>
    </source>
</evidence>
<evidence type="ECO:0000256" key="15">
    <source>
        <dbReference type="RuleBase" id="RU000461"/>
    </source>
</evidence>
<keyword evidence="11 14" id="KW-0408">Iron</keyword>
<reference evidence="17" key="1">
    <citation type="submission" date="2020-11" db="EMBL/GenBank/DDBJ databases">
        <authorList>
            <person name="Tran Van P."/>
        </authorList>
    </citation>
    <scope>NUCLEOTIDE SEQUENCE</scope>
</reference>
<evidence type="ECO:0000313" key="17">
    <source>
        <dbReference type="EMBL" id="CAD7624587.1"/>
    </source>
</evidence>
<dbReference type="GO" id="GO:0016705">
    <property type="term" value="F:oxidoreductase activity, acting on paired donors, with incorporation or reduction of molecular oxygen"/>
    <property type="evidence" value="ECO:0007669"/>
    <property type="project" value="InterPro"/>
</dbReference>
<feature type="compositionally biased region" description="Basic and acidic residues" evidence="16">
    <location>
        <begin position="47"/>
        <end position="61"/>
    </location>
</feature>
<dbReference type="EMBL" id="OC857006">
    <property type="protein sequence ID" value="CAD7624587.1"/>
    <property type="molecule type" value="Genomic_DNA"/>
</dbReference>
<dbReference type="PRINTS" id="PR00385">
    <property type="entry name" value="P450"/>
</dbReference>
<name>A0A7R9KK26_9ACAR</name>
<keyword evidence="13" id="KW-0472">Membrane</keyword>
<evidence type="ECO:0008006" key="19">
    <source>
        <dbReference type="Google" id="ProtNLM"/>
    </source>
</evidence>
<feature type="non-terminal residue" evidence="17">
    <location>
        <position position="1"/>
    </location>
</feature>
<dbReference type="InterPro" id="IPR017972">
    <property type="entry name" value="Cyt_P450_CS"/>
</dbReference>
<dbReference type="InterPro" id="IPR002403">
    <property type="entry name" value="Cyt_P450_E_grp-IV"/>
</dbReference>
<dbReference type="GO" id="GO:0005506">
    <property type="term" value="F:iron ion binding"/>
    <property type="evidence" value="ECO:0007669"/>
    <property type="project" value="InterPro"/>
</dbReference>
<dbReference type="PANTHER" id="PTHR24292">
    <property type="entry name" value="CYTOCHROME P450"/>
    <property type="match status" value="1"/>
</dbReference>
<keyword evidence="8" id="KW-0256">Endoplasmic reticulum</keyword>
<evidence type="ECO:0000256" key="11">
    <source>
        <dbReference type="ARBA" id="ARBA00023004"/>
    </source>
</evidence>
<dbReference type="GO" id="GO:0004497">
    <property type="term" value="F:monooxygenase activity"/>
    <property type="evidence" value="ECO:0007669"/>
    <property type="project" value="UniProtKB-KW"/>
</dbReference>
<dbReference type="InterPro" id="IPR001128">
    <property type="entry name" value="Cyt_P450"/>
</dbReference>
<evidence type="ECO:0000256" key="16">
    <source>
        <dbReference type="SAM" id="MobiDB-lite"/>
    </source>
</evidence>
<keyword evidence="9" id="KW-0492">Microsome</keyword>
<gene>
    <name evidence="17" type="ORF">OSB1V03_LOCUS5030</name>
</gene>
<evidence type="ECO:0000256" key="12">
    <source>
        <dbReference type="ARBA" id="ARBA00023033"/>
    </source>
</evidence>
<evidence type="ECO:0000256" key="9">
    <source>
        <dbReference type="ARBA" id="ARBA00022848"/>
    </source>
</evidence>
<evidence type="ECO:0000256" key="13">
    <source>
        <dbReference type="ARBA" id="ARBA00023136"/>
    </source>
</evidence>
<feature type="binding site" description="axial binding residue" evidence="14">
    <location>
        <position position="258"/>
    </location>
    <ligand>
        <name>heme</name>
        <dbReference type="ChEBI" id="CHEBI:30413"/>
    </ligand>
    <ligandPart>
        <name>Fe</name>
        <dbReference type="ChEBI" id="CHEBI:18248"/>
    </ligandPart>
</feature>
<evidence type="ECO:0000256" key="10">
    <source>
        <dbReference type="ARBA" id="ARBA00023002"/>
    </source>
</evidence>
<keyword evidence="18" id="KW-1185">Reference proteome</keyword>
<evidence type="ECO:0000256" key="14">
    <source>
        <dbReference type="PIRSR" id="PIRSR602403-1"/>
    </source>
</evidence>
<proteinExistence type="inferred from homology"/>
<dbReference type="Gene3D" id="1.10.630.10">
    <property type="entry name" value="Cytochrome P450"/>
    <property type="match status" value="1"/>
</dbReference>
<keyword evidence="10 15" id="KW-0560">Oxidoreductase</keyword>
<evidence type="ECO:0000256" key="1">
    <source>
        <dbReference type="ARBA" id="ARBA00001971"/>
    </source>
</evidence>
<dbReference type="GO" id="GO:0005789">
    <property type="term" value="C:endoplasmic reticulum membrane"/>
    <property type="evidence" value="ECO:0007669"/>
    <property type="project" value="UniProtKB-SubCell"/>
</dbReference>
<evidence type="ECO:0000256" key="3">
    <source>
        <dbReference type="ARBA" id="ARBA00004174"/>
    </source>
</evidence>
<accession>A0A7R9KK26</accession>
<evidence type="ECO:0000313" key="18">
    <source>
        <dbReference type="Proteomes" id="UP000759131"/>
    </source>
</evidence>
<dbReference type="PANTHER" id="PTHR24292:SF54">
    <property type="entry name" value="CYP9F3-RELATED"/>
    <property type="match status" value="1"/>
</dbReference>